<dbReference type="GeneID" id="95325272"/>
<evidence type="ECO:0000313" key="1">
    <source>
        <dbReference type="EMBL" id="MCS6524098.1"/>
    </source>
</evidence>
<comment type="caution">
    <text evidence="1">The sequence shown here is derived from an EMBL/GenBank/DDBJ whole genome shotgun (WGS) entry which is preliminary data.</text>
</comment>
<dbReference type="EMBL" id="JANVAD010000010">
    <property type="protein sequence ID" value="MCS6524098.1"/>
    <property type="molecule type" value="Genomic_DNA"/>
</dbReference>
<dbReference type="RefSeq" id="WP_141862854.1">
    <property type="nucleotide sequence ID" value="NZ_BMNV01000012.1"/>
</dbReference>
<dbReference type="Proteomes" id="UP001652264">
    <property type="component" value="Unassembled WGS sequence"/>
</dbReference>
<gene>
    <name evidence="1" type="ORF">NYQ28_16130</name>
</gene>
<proteinExistence type="predicted"/>
<sequence length="104" mass="11117">MVQLRDKSHDFYTDATPVLHESGTGTTTFTVSNIPAGTKQITYYVSCSPVSHYTVTMGKHFEGPCTYIVSNSGGIPIASAADTSVTITLPASTRFWIVGIPDSN</sequence>
<name>A0ABT2HLE2_9MICO</name>
<reference evidence="1 2" key="1">
    <citation type="submission" date="2022-08" db="EMBL/GenBank/DDBJ databases">
        <title>Taxonomy of Curtobacterium flaccumfaciens.</title>
        <authorList>
            <person name="Osdaghi E."/>
            <person name="Taghavi S.M."/>
            <person name="Hamidizade M."/>
            <person name="Abachi H."/>
            <person name="Fazliarab A."/>
            <person name="Baeyen S."/>
            <person name="Portier P."/>
            <person name="Van Vaerenbergh J."/>
            <person name="Jacques M.-A."/>
        </authorList>
    </citation>
    <scope>NUCLEOTIDE SEQUENCE [LARGE SCALE GENOMIC DNA]</scope>
    <source>
        <strain evidence="1 2">LMG8786T</strain>
    </source>
</reference>
<accession>A0ABT2HLE2</accession>
<evidence type="ECO:0000313" key="2">
    <source>
        <dbReference type="Proteomes" id="UP001652264"/>
    </source>
</evidence>
<protein>
    <submittedName>
        <fullName evidence="1">Uncharacterized protein</fullName>
    </submittedName>
</protein>
<organism evidence="1 2">
    <name type="scientific">Curtobacterium citreum</name>
    <dbReference type="NCBI Taxonomy" id="2036"/>
    <lineage>
        <taxon>Bacteria</taxon>
        <taxon>Bacillati</taxon>
        <taxon>Actinomycetota</taxon>
        <taxon>Actinomycetes</taxon>
        <taxon>Micrococcales</taxon>
        <taxon>Microbacteriaceae</taxon>
        <taxon>Curtobacterium</taxon>
    </lineage>
</organism>
<keyword evidence="2" id="KW-1185">Reference proteome</keyword>